<dbReference type="AlphaFoldDB" id="A0A0B8N6I6"/>
<dbReference type="KEGG" id="nsr:NS506_00703"/>
<name>A0A0B8N6I6_9NOCA</name>
<reference evidence="2 3" key="2">
    <citation type="journal article" date="2016" name="Genome Announc.">
        <title>Draft Genome Sequence of Erythromycin- and Oxytetracycline-Sensitive Nocardia seriolae Strain U-1 (NBRC 110359).</title>
        <authorList>
            <person name="Imajoh M."/>
            <person name="Sukeda M."/>
            <person name="Shimizu M."/>
            <person name="Yamane J."/>
            <person name="Ohnishi K."/>
            <person name="Oshima S."/>
        </authorList>
    </citation>
    <scope>NUCLEOTIDE SEQUENCE [LARGE SCALE GENOMIC DNA]</scope>
    <source>
        <strain evidence="2 3">U-1</strain>
    </source>
</reference>
<reference evidence="3" key="1">
    <citation type="submission" date="2015-07" db="EMBL/GenBank/DDBJ databases">
        <title>Nocardia seriolae U-1 whole genome shotgun sequence.</title>
        <authorList>
            <person name="Imajoh M."/>
            <person name="Fukumoto Y."/>
            <person name="Sukeda M."/>
            <person name="Yamane J."/>
            <person name="Yamasaki K."/>
            <person name="Shimizu M."/>
            <person name="Ohnishi K."/>
            <person name="Oshima S."/>
        </authorList>
    </citation>
    <scope>NUCLEOTIDE SEQUENCE [LARGE SCALE GENOMIC DNA]</scope>
    <source>
        <strain evidence="3">U-1</strain>
    </source>
</reference>
<dbReference type="Proteomes" id="UP000180166">
    <property type="component" value="Chromosome"/>
</dbReference>
<dbReference type="RefSeq" id="WP_033085236.1">
    <property type="nucleotide sequence ID" value="NZ_AP017900.1"/>
</dbReference>
<dbReference type="OrthoDB" id="4530918at2"/>
<gene>
    <name evidence="1" type="ORF">NS506_00703</name>
    <name evidence="2" type="ORF">NSK11_contig00006-0007</name>
</gene>
<dbReference type="EMBL" id="CP017839">
    <property type="protein sequence ID" value="APA94782.1"/>
    <property type="molecule type" value="Genomic_DNA"/>
</dbReference>
<evidence type="ECO:0000313" key="2">
    <source>
        <dbReference type="EMBL" id="GAP26411.1"/>
    </source>
</evidence>
<keyword evidence="3" id="KW-1185">Reference proteome</keyword>
<evidence type="ECO:0000313" key="4">
    <source>
        <dbReference type="Proteomes" id="UP000180166"/>
    </source>
</evidence>
<evidence type="ECO:0000313" key="1">
    <source>
        <dbReference type="EMBL" id="APA94782.1"/>
    </source>
</evidence>
<sequence length="203" mass="22476">MTVSRGLLDGLDIKGLNLALSEATCLGIDVDTAACTLRLELDVLTLPQQGPPPEDCDIYLTLTGVSRVACSLRRQRWDDLEPVVLPLTIDGLHDAVNSFGGGALHGWDFLDLSDSSWSQWRKLLSFDTQLRDTAGAHMMEFSQEEGIDPRELDVRVWFDGVTVTDKQGNPIPLQEFIDGGVRWWQAHDAGDPRTQRPDVVPPL</sequence>
<dbReference type="Proteomes" id="UP000037179">
    <property type="component" value="Unassembled WGS sequence"/>
</dbReference>
<dbReference type="EMBL" id="BBYQ01000006">
    <property type="protein sequence ID" value="GAP26411.1"/>
    <property type="molecule type" value="Genomic_DNA"/>
</dbReference>
<accession>A0A0B8N6I6</accession>
<organism evidence="2 3">
    <name type="scientific">Nocardia seriolae</name>
    <dbReference type="NCBI Taxonomy" id="37332"/>
    <lineage>
        <taxon>Bacteria</taxon>
        <taxon>Bacillati</taxon>
        <taxon>Actinomycetota</taxon>
        <taxon>Actinomycetes</taxon>
        <taxon>Mycobacteriales</taxon>
        <taxon>Nocardiaceae</taxon>
        <taxon>Nocardia</taxon>
    </lineage>
</organism>
<dbReference type="GeneID" id="93371450"/>
<protein>
    <submittedName>
        <fullName evidence="2">Uncharacterized protein</fullName>
    </submittedName>
</protein>
<reference evidence="1 4" key="3">
    <citation type="submission" date="2016-10" db="EMBL/GenBank/DDBJ databases">
        <title>Genome sequence of Nocardia seriolae strain EM150506, isolated from Anguila japonica.</title>
        <authorList>
            <person name="Han H.-J."/>
        </authorList>
    </citation>
    <scope>NUCLEOTIDE SEQUENCE [LARGE SCALE GENOMIC DNA]</scope>
    <source>
        <strain evidence="1 4">EM150506</strain>
    </source>
</reference>
<proteinExistence type="predicted"/>
<evidence type="ECO:0000313" key="3">
    <source>
        <dbReference type="Proteomes" id="UP000037179"/>
    </source>
</evidence>